<gene>
    <name evidence="1" type="ORF">B4U79_08376</name>
</gene>
<keyword evidence="2" id="KW-1185">Reference proteome</keyword>
<dbReference type="EMBL" id="NCKU01017453">
    <property type="protein sequence ID" value="RWR98982.1"/>
    <property type="molecule type" value="Genomic_DNA"/>
</dbReference>
<reference evidence="1 2" key="1">
    <citation type="journal article" date="2018" name="Gigascience">
        <title>Genomes of trombidid mites reveal novel predicted allergens and laterally-transferred genes associated with secondary metabolism.</title>
        <authorList>
            <person name="Dong X."/>
            <person name="Chaisiri K."/>
            <person name="Xia D."/>
            <person name="Armstrong S.D."/>
            <person name="Fang Y."/>
            <person name="Donnelly M.J."/>
            <person name="Kadowaki T."/>
            <person name="McGarry J.W."/>
            <person name="Darby A.C."/>
            <person name="Makepeace B.L."/>
        </authorList>
    </citation>
    <scope>NUCLEOTIDE SEQUENCE [LARGE SCALE GENOMIC DNA]</scope>
    <source>
        <strain evidence="1">UoL-WK</strain>
    </source>
</reference>
<proteinExistence type="predicted"/>
<evidence type="ECO:0000313" key="1">
    <source>
        <dbReference type="EMBL" id="RWR98982.1"/>
    </source>
</evidence>
<dbReference type="Proteomes" id="UP000285301">
    <property type="component" value="Unassembled WGS sequence"/>
</dbReference>
<organism evidence="1 2">
    <name type="scientific">Dinothrombium tinctorium</name>
    <dbReference type="NCBI Taxonomy" id="1965070"/>
    <lineage>
        <taxon>Eukaryota</taxon>
        <taxon>Metazoa</taxon>
        <taxon>Ecdysozoa</taxon>
        <taxon>Arthropoda</taxon>
        <taxon>Chelicerata</taxon>
        <taxon>Arachnida</taxon>
        <taxon>Acari</taxon>
        <taxon>Acariformes</taxon>
        <taxon>Trombidiformes</taxon>
        <taxon>Prostigmata</taxon>
        <taxon>Anystina</taxon>
        <taxon>Parasitengona</taxon>
        <taxon>Trombidioidea</taxon>
        <taxon>Trombidiidae</taxon>
        <taxon>Dinothrombium</taxon>
    </lineage>
</organism>
<name>A0A443Q7J1_9ACAR</name>
<evidence type="ECO:0000313" key="2">
    <source>
        <dbReference type="Proteomes" id="UP000285301"/>
    </source>
</evidence>
<protein>
    <submittedName>
        <fullName evidence="1">Uncharacterized protein</fullName>
    </submittedName>
</protein>
<dbReference type="AlphaFoldDB" id="A0A443Q7J1"/>
<comment type="caution">
    <text evidence="1">The sequence shown here is derived from an EMBL/GenBank/DDBJ whole genome shotgun (WGS) entry which is preliminary data.</text>
</comment>
<accession>A0A443Q7J1</accession>
<sequence>MCRHRGGMFLCRWFYFRDSSRCGNCSNTCFSSL</sequence>